<name>A0A5D6W1B9_9FIRM</name>
<sequence length="407" mass="44638">MIAKNRQQKGAILALTALIFPLLIAFTGIAIDFGNVYLHKSILQNSADAAALGGAKMRNKGKFDKDTADKKAKALINDNQKYVLSEDPYLAVKKSKSNPQKTQYYVVKLTEKVPMIFLRYFNFEFMEISAHANAKIYTESTSPTFPLFNNLVTFENSFYVVNSNQKKFNGDIIHTNRNASVYVQGDIVNGTEMSQLHSSEGKTWNPSGDDYYNGSLAISIDDSKNKALKDYIESLKNSSSTKKISMQNDIHSQTLHSSDLSKSKVIFVDGSGDGDKIVSRIELDGPIDSDPNATHILIVTKGTGNLIVKKDINCKLLYINLSYDNFAIETDSNSDVTLHATIYAPNAGELNWNPSGINFYGSLASKNVKIQSSSRTFTHESPDISGGDGGTASADVSLADDSDVDWS</sequence>
<accession>A0A5D6W1B9</accession>
<gene>
    <name evidence="3" type="ORF">FZ040_08510</name>
</gene>
<evidence type="ECO:0000313" key="3">
    <source>
        <dbReference type="EMBL" id="TYZ22251.1"/>
    </source>
</evidence>
<organism evidence="3 4">
    <name type="scientific">Selenomonas ruminis</name>
    <dbReference type="NCBI Taxonomy" id="2593411"/>
    <lineage>
        <taxon>Bacteria</taxon>
        <taxon>Bacillati</taxon>
        <taxon>Bacillota</taxon>
        <taxon>Negativicutes</taxon>
        <taxon>Selenomonadales</taxon>
        <taxon>Selenomonadaceae</taxon>
        <taxon>Selenomonas</taxon>
    </lineage>
</organism>
<feature type="compositionally biased region" description="Acidic residues" evidence="1">
    <location>
        <begin position="398"/>
        <end position="407"/>
    </location>
</feature>
<dbReference type="InterPro" id="IPR028087">
    <property type="entry name" value="Tad_N"/>
</dbReference>
<evidence type="ECO:0000313" key="4">
    <source>
        <dbReference type="Proteomes" id="UP000323646"/>
    </source>
</evidence>
<evidence type="ECO:0000256" key="1">
    <source>
        <dbReference type="SAM" id="MobiDB-lite"/>
    </source>
</evidence>
<dbReference type="EMBL" id="VTOY01000006">
    <property type="protein sequence ID" value="TYZ22251.1"/>
    <property type="molecule type" value="Genomic_DNA"/>
</dbReference>
<comment type="caution">
    <text evidence="3">The sequence shown here is derived from an EMBL/GenBank/DDBJ whole genome shotgun (WGS) entry which is preliminary data.</text>
</comment>
<feature type="region of interest" description="Disordered" evidence="1">
    <location>
        <begin position="375"/>
        <end position="407"/>
    </location>
</feature>
<feature type="domain" description="Putative Flp pilus-assembly TadG-like N-terminal" evidence="2">
    <location>
        <begin position="10"/>
        <end position="55"/>
    </location>
</feature>
<keyword evidence="4" id="KW-1185">Reference proteome</keyword>
<reference evidence="3 4" key="1">
    <citation type="submission" date="2019-08" db="EMBL/GenBank/DDBJ databases">
        <title>Selenomonas sp. mPRGC5 and Selenomonas sp. mPRGC8 isolated from ruminal fluid of dairy goat (Capra hircus).</title>
        <authorList>
            <person name="Poothong S."/>
            <person name="Nuengjamnong C."/>
            <person name="Tanasupawat S."/>
        </authorList>
    </citation>
    <scope>NUCLEOTIDE SEQUENCE [LARGE SCALE GENOMIC DNA]</scope>
    <source>
        <strain evidence="4">mPRGC5</strain>
    </source>
</reference>
<evidence type="ECO:0000259" key="2">
    <source>
        <dbReference type="Pfam" id="PF13400"/>
    </source>
</evidence>
<proteinExistence type="predicted"/>
<dbReference type="OrthoDB" id="1662337at2"/>
<dbReference type="AlphaFoldDB" id="A0A5D6W1B9"/>
<protein>
    <recommendedName>
        <fullName evidence="2">Putative Flp pilus-assembly TadG-like N-terminal domain-containing protein</fullName>
    </recommendedName>
</protein>
<dbReference type="Proteomes" id="UP000323646">
    <property type="component" value="Unassembled WGS sequence"/>
</dbReference>
<dbReference type="RefSeq" id="WP_149171597.1">
    <property type="nucleotide sequence ID" value="NZ_VTOY01000006.1"/>
</dbReference>
<dbReference type="Pfam" id="PF13400">
    <property type="entry name" value="Tad"/>
    <property type="match status" value="1"/>
</dbReference>